<proteinExistence type="predicted"/>
<keyword evidence="3" id="KW-1185">Reference proteome</keyword>
<evidence type="ECO:0000313" key="3">
    <source>
        <dbReference type="Proteomes" id="UP001469553"/>
    </source>
</evidence>
<dbReference type="EMBL" id="JAHRIP010037624">
    <property type="protein sequence ID" value="MEQ2294066.1"/>
    <property type="molecule type" value="Genomic_DNA"/>
</dbReference>
<dbReference type="Proteomes" id="UP001469553">
    <property type="component" value="Unassembled WGS sequence"/>
</dbReference>
<evidence type="ECO:0000256" key="1">
    <source>
        <dbReference type="SAM" id="MobiDB-lite"/>
    </source>
</evidence>
<name>A0ABV0YK17_9TELE</name>
<evidence type="ECO:0000313" key="2">
    <source>
        <dbReference type="EMBL" id="MEQ2294066.1"/>
    </source>
</evidence>
<protein>
    <submittedName>
        <fullName evidence="2">Uncharacterized protein</fullName>
    </submittedName>
</protein>
<reference evidence="2 3" key="1">
    <citation type="submission" date="2021-06" db="EMBL/GenBank/DDBJ databases">
        <authorList>
            <person name="Palmer J.M."/>
        </authorList>
    </citation>
    <scope>NUCLEOTIDE SEQUENCE [LARGE SCALE GENOMIC DNA]</scope>
    <source>
        <strain evidence="2 3">AS_MEX2019</strain>
        <tissue evidence="2">Muscle</tissue>
    </source>
</reference>
<comment type="caution">
    <text evidence="2">The sequence shown here is derived from an EMBL/GenBank/DDBJ whole genome shotgun (WGS) entry which is preliminary data.</text>
</comment>
<organism evidence="2 3">
    <name type="scientific">Ameca splendens</name>
    <dbReference type="NCBI Taxonomy" id="208324"/>
    <lineage>
        <taxon>Eukaryota</taxon>
        <taxon>Metazoa</taxon>
        <taxon>Chordata</taxon>
        <taxon>Craniata</taxon>
        <taxon>Vertebrata</taxon>
        <taxon>Euteleostomi</taxon>
        <taxon>Actinopterygii</taxon>
        <taxon>Neopterygii</taxon>
        <taxon>Teleostei</taxon>
        <taxon>Neoteleostei</taxon>
        <taxon>Acanthomorphata</taxon>
        <taxon>Ovalentaria</taxon>
        <taxon>Atherinomorphae</taxon>
        <taxon>Cyprinodontiformes</taxon>
        <taxon>Goodeidae</taxon>
        <taxon>Ameca</taxon>
    </lineage>
</organism>
<accession>A0ABV0YK17</accession>
<sequence>MEKNKPCFGDRKISDTLQTGWFCSGAWLIRRLCDCNLPERDSFFSFRPDHRSRGRPSFSGSRKEEDYPTRASRTLIQCCLLSWVSVSVTAPGKIGDWSALPYLRGTS</sequence>
<feature type="region of interest" description="Disordered" evidence="1">
    <location>
        <begin position="48"/>
        <end position="70"/>
    </location>
</feature>
<gene>
    <name evidence="2" type="ORF">AMECASPLE_000116</name>
</gene>